<feature type="non-terminal residue" evidence="10">
    <location>
        <position position="258"/>
    </location>
</feature>
<reference evidence="10" key="1">
    <citation type="journal article" date="2014" name="Front. Microbiol.">
        <title>High frequency of phylogenetically diverse reductive dehalogenase-homologous genes in deep subseafloor sedimentary metagenomes.</title>
        <authorList>
            <person name="Kawai M."/>
            <person name="Futagami T."/>
            <person name="Toyoda A."/>
            <person name="Takaki Y."/>
            <person name="Nishi S."/>
            <person name="Hori S."/>
            <person name="Arai W."/>
            <person name="Tsubouchi T."/>
            <person name="Morono Y."/>
            <person name="Uchiyama I."/>
            <person name="Ito T."/>
            <person name="Fujiyama A."/>
            <person name="Inagaki F."/>
            <person name="Takami H."/>
        </authorList>
    </citation>
    <scope>NUCLEOTIDE SEQUENCE</scope>
    <source>
        <strain evidence="10">Expedition CK06-06</strain>
    </source>
</reference>
<dbReference type="Pfam" id="PF00557">
    <property type="entry name" value="Peptidase_M24"/>
    <property type="match status" value="1"/>
</dbReference>
<evidence type="ECO:0000256" key="2">
    <source>
        <dbReference type="ARBA" id="ARBA00001936"/>
    </source>
</evidence>
<dbReference type="Gene3D" id="1.10.10.10">
    <property type="entry name" value="Winged helix-like DNA-binding domain superfamily/Winged helix DNA-binding domain"/>
    <property type="match status" value="1"/>
</dbReference>
<evidence type="ECO:0000256" key="6">
    <source>
        <dbReference type="ARBA" id="ARBA00022670"/>
    </source>
</evidence>
<dbReference type="PRINTS" id="PR00599">
    <property type="entry name" value="MAPEPTIDASE"/>
</dbReference>
<dbReference type="PANTHER" id="PTHR45777:SF2">
    <property type="entry name" value="METHIONINE AMINOPEPTIDASE 2"/>
    <property type="match status" value="1"/>
</dbReference>
<feature type="domain" description="Peptidase M24" evidence="9">
    <location>
        <begin position="7"/>
        <end position="201"/>
    </location>
</feature>
<dbReference type="InterPro" id="IPR001714">
    <property type="entry name" value="Pept_M24_MAP"/>
</dbReference>
<dbReference type="GO" id="GO:0006508">
    <property type="term" value="P:proteolysis"/>
    <property type="evidence" value="ECO:0007669"/>
    <property type="project" value="UniProtKB-KW"/>
</dbReference>
<evidence type="ECO:0000256" key="7">
    <source>
        <dbReference type="ARBA" id="ARBA00022723"/>
    </source>
</evidence>
<evidence type="ECO:0000256" key="3">
    <source>
        <dbReference type="ARBA" id="ARBA00001941"/>
    </source>
</evidence>
<dbReference type="SUPFAM" id="SSF46785">
    <property type="entry name" value="Winged helix' DNA-binding domain"/>
    <property type="match status" value="1"/>
</dbReference>
<dbReference type="PANTHER" id="PTHR45777">
    <property type="entry name" value="METHIONINE AMINOPEPTIDASE 2"/>
    <property type="match status" value="1"/>
</dbReference>
<dbReference type="GO" id="GO:0005737">
    <property type="term" value="C:cytoplasm"/>
    <property type="evidence" value="ECO:0007669"/>
    <property type="project" value="TreeGrafter"/>
</dbReference>
<dbReference type="GO" id="GO:0070006">
    <property type="term" value="F:metalloaminopeptidase activity"/>
    <property type="evidence" value="ECO:0007669"/>
    <property type="project" value="InterPro"/>
</dbReference>
<dbReference type="InterPro" id="IPR036390">
    <property type="entry name" value="WH_DNA-bd_sf"/>
</dbReference>
<name>X0SQQ9_9ZZZZ</name>
<proteinExistence type="predicted"/>
<keyword evidence="6" id="KW-0645">Protease</keyword>
<dbReference type="InterPro" id="IPR002468">
    <property type="entry name" value="Pept_M24A_MAP2"/>
</dbReference>
<organism evidence="10">
    <name type="scientific">marine sediment metagenome</name>
    <dbReference type="NCBI Taxonomy" id="412755"/>
    <lineage>
        <taxon>unclassified sequences</taxon>
        <taxon>metagenomes</taxon>
        <taxon>ecological metagenomes</taxon>
    </lineage>
</organism>
<sequence>MNKQELENYKKAGKIAQEITAYAKSLIKPDMPLLEIAQKIHAEIEKLGAKSAFPVNLSIDDIAAHYHPTLDDKTKATGLLKIDIGIHINGFIADTAFTIDLTPDNKHKELIQASEKALDNALKLLEKNSESTLNEIGQEIQETIEKQGFSPIINLSGHGLSQYEIHSPPTIPNYANNNDNKLEDGAYAIEPFATTGQGKIYEGPGSNIFSLVNAKNTRNPTARKILNHITKEYKTLPFSLREMQEKFGAMARLAIRQM</sequence>
<keyword evidence="7" id="KW-0479">Metal-binding</keyword>
<comment type="caution">
    <text evidence="10">The sequence shown here is derived from an EMBL/GenBank/DDBJ whole genome shotgun (WGS) entry which is preliminary data.</text>
</comment>
<dbReference type="EMBL" id="BARS01007042">
    <property type="protein sequence ID" value="GAF77446.1"/>
    <property type="molecule type" value="Genomic_DNA"/>
</dbReference>
<dbReference type="InterPro" id="IPR036388">
    <property type="entry name" value="WH-like_DNA-bd_sf"/>
</dbReference>
<evidence type="ECO:0000256" key="4">
    <source>
        <dbReference type="ARBA" id="ARBA00001954"/>
    </source>
</evidence>
<dbReference type="InterPro" id="IPR050247">
    <property type="entry name" value="Met_Aminopeptidase_Type2"/>
</dbReference>
<dbReference type="InterPro" id="IPR036005">
    <property type="entry name" value="Creatinase/aminopeptidase-like"/>
</dbReference>
<dbReference type="AlphaFoldDB" id="X0SQQ9"/>
<dbReference type="SUPFAM" id="SSF55920">
    <property type="entry name" value="Creatinase/aminopeptidase"/>
    <property type="match status" value="1"/>
</dbReference>
<keyword evidence="5" id="KW-0031">Aminopeptidase</keyword>
<dbReference type="GO" id="GO:0004239">
    <property type="term" value="F:initiator methionyl aminopeptidase activity"/>
    <property type="evidence" value="ECO:0007669"/>
    <property type="project" value="UniProtKB-EC"/>
</dbReference>
<evidence type="ECO:0000259" key="9">
    <source>
        <dbReference type="Pfam" id="PF00557"/>
    </source>
</evidence>
<dbReference type="GO" id="GO:0046872">
    <property type="term" value="F:metal ion binding"/>
    <property type="evidence" value="ECO:0007669"/>
    <property type="project" value="UniProtKB-KW"/>
</dbReference>
<accession>X0SQQ9</accession>
<protein>
    <recommendedName>
        <fullName evidence="9">Peptidase M24 domain-containing protein</fullName>
    </recommendedName>
</protein>
<gene>
    <name evidence="10" type="ORF">S01H1_13636</name>
</gene>
<comment type="cofactor">
    <cofactor evidence="2">
        <name>Mn(2+)</name>
        <dbReference type="ChEBI" id="CHEBI:29035"/>
    </cofactor>
</comment>
<keyword evidence="8" id="KW-0378">Hydrolase</keyword>
<comment type="catalytic activity">
    <reaction evidence="1">
        <text>Release of N-terminal amino acids, preferentially methionine, from peptides and arylamides.</text>
        <dbReference type="EC" id="3.4.11.18"/>
    </reaction>
</comment>
<evidence type="ECO:0000256" key="1">
    <source>
        <dbReference type="ARBA" id="ARBA00000294"/>
    </source>
</evidence>
<comment type="cofactor">
    <cofactor evidence="4">
        <name>Fe(2+)</name>
        <dbReference type="ChEBI" id="CHEBI:29033"/>
    </cofactor>
</comment>
<dbReference type="Gene3D" id="3.90.230.10">
    <property type="entry name" value="Creatinase/methionine aminopeptidase superfamily"/>
    <property type="match status" value="1"/>
</dbReference>
<comment type="cofactor">
    <cofactor evidence="3">
        <name>Co(2+)</name>
        <dbReference type="ChEBI" id="CHEBI:48828"/>
    </cofactor>
</comment>
<dbReference type="InterPro" id="IPR000994">
    <property type="entry name" value="Pept_M24"/>
</dbReference>
<evidence type="ECO:0000256" key="8">
    <source>
        <dbReference type="ARBA" id="ARBA00022801"/>
    </source>
</evidence>
<evidence type="ECO:0000313" key="10">
    <source>
        <dbReference type="EMBL" id="GAF77446.1"/>
    </source>
</evidence>
<evidence type="ECO:0000256" key="5">
    <source>
        <dbReference type="ARBA" id="ARBA00022438"/>
    </source>
</evidence>
<dbReference type="NCBIfam" id="TIGR00501">
    <property type="entry name" value="met_pdase_II"/>
    <property type="match status" value="1"/>
</dbReference>